<accession>A0ABP1BJE6</accession>
<keyword evidence="3" id="KW-1185">Reference proteome</keyword>
<evidence type="ECO:0000313" key="3">
    <source>
        <dbReference type="Proteomes" id="UP001497522"/>
    </source>
</evidence>
<feature type="region of interest" description="Disordered" evidence="1">
    <location>
        <begin position="60"/>
        <end position="83"/>
    </location>
</feature>
<name>A0ABP1BJE6_9BRYO</name>
<dbReference type="Proteomes" id="UP001497522">
    <property type="component" value="Chromosome 5"/>
</dbReference>
<sequence length="83" mass="9201">MKISTEMCIILIRLLFRYPHHHTSIDPAKGASTSTIITTTTSTRTPRAAAATQQYLRQPAYSQPAPHARVQSRCQDDVSSCLT</sequence>
<proteinExistence type="predicted"/>
<organism evidence="2 3">
    <name type="scientific">Sphagnum jensenii</name>
    <dbReference type="NCBI Taxonomy" id="128206"/>
    <lineage>
        <taxon>Eukaryota</taxon>
        <taxon>Viridiplantae</taxon>
        <taxon>Streptophyta</taxon>
        <taxon>Embryophyta</taxon>
        <taxon>Bryophyta</taxon>
        <taxon>Sphagnophytina</taxon>
        <taxon>Sphagnopsida</taxon>
        <taxon>Sphagnales</taxon>
        <taxon>Sphagnaceae</taxon>
        <taxon>Sphagnum</taxon>
    </lineage>
</organism>
<dbReference type="EMBL" id="OZ023706">
    <property type="protein sequence ID" value="CAK9875747.1"/>
    <property type="molecule type" value="Genomic_DNA"/>
</dbReference>
<protein>
    <recommendedName>
        <fullName evidence="4">Secreted protein</fullName>
    </recommendedName>
</protein>
<evidence type="ECO:0008006" key="4">
    <source>
        <dbReference type="Google" id="ProtNLM"/>
    </source>
</evidence>
<evidence type="ECO:0000256" key="1">
    <source>
        <dbReference type="SAM" id="MobiDB-lite"/>
    </source>
</evidence>
<evidence type="ECO:0000313" key="2">
    <source>
        <dbReference type="EMBL" id="CAK9875747.1"/>
    </source>
</evidence>
<gene>
    <name evidence="2" type="ORF">CSSPJE1EN2_LOCUS17969</name>
</gene>
<reference evidence="2" key="1">
    <citation type="submission" date="2024-03" db="EMBL/GenBank/DDBJ databases">
        <authorList>
            <consortium name="ELIXIR-Norway"/>
            <consortium name="Elixir Norway"/>
        </authorList>
    </citation>
    <scope>NUCLEOTIDE SEQUENCE</scope>
</reference>